<dbReference type="PANTHER" id="PTHR21530:SF7">
    <property type="entry name" value="TRAB DOMAIN-CONTAINING PROTEIN"/>
    <property type="match status" value="1"/>
</dbReference>
<feature type="transmembrane region" description="Helical" evidence="2">
    <location>
        <begin position="272"/>
        <end position="290"/>
    </location>
</feature>
<keyword evidence="4" id="KW-1185">Reference proteome</keyword>
<dbReference type="Pfam" id="PF01963">
    <property type="entry name" value="TraB_PrgY_gumN"/>
    <property type="match status" value="1"/>
</dbReference>
<feature type="region of interest" description="Disordered" evidence="1">
    <location>
        <begin position="1"/>
        <end position="20"/>
    </location>
</feature>
<feature type="transmembrane region" description="Helical" evidence="2">
    <location>
        <begin position="310"/>
        <end position="332"/>
    </location>
</feature>
<protein>
    <submittedName>
        <fullName evidence="3">TraB/GumN family protein</fullName>
    </submittedName>
</protein>
<dbReference type="RefSeq" id="WP_373655147.1">
    <property type="nucleotide sequence ID" value="NZ_JBGUAW010000003.1"/>
</dbReference>
<evidence type="ECO:0000256" key="1">
    <source>
        <dbReference type="SAM" id="MobiDB-lite"/>
    </source>
</evidence>
<proteinExistence type="predicted"/>
<organism evidence="3 4">
    <name type="scientific">Thiohalorhabdus methylotrophus</name>
    <dbReference type="NCBI Taxonomy" id="3242694"/>
    <lineage>
        <taxon>Bacteria</taxon>
        <taxon>Pseudomonadati</taxon>
        <taxon>Pseudomonadota</taxon>
        <taxon>Gammaproteobacteria</taxon>
        <taxon>Thiohalorhabdales</taxon>
        <taxon>Thiohalorhabdaceae</taxon>
        <taxon>Thiohalorhabdus</taxon>
    </lineage>
</organism>
<evidence type="ECO:0000313" key="4">
    <source>
        <dbReference type="Proteomes" id="UP001575181"/>
    </source>
</evidence>
<gene>
    <name evidence="3" type="ORF">ACERLL_05930</name>
</gene>
<dbReference type="InterPro" id="IPR046345">
    <property type="entry name" value="TraB_PrgY-like"/>
</dbReference>
<dbReference type="CDD" id="cd14726">
    <property type="entry name" value="TraB_PrgY-like"/>
    <property type="match status" value="1"/>
</dbReference>
<feature type="transmembrane region" description="Helical" evidence="2">
    <location>
        <begin position="380"/>
        <end position="401"/>
    </location>
</feature>
<comment type="caution">
    <text evidence="3">The sequence shown here is derived from an EMBL/GenBank/DDBJ whole genome shotgun (WGS) entry which is preliminary data.</text>
</comment>
<dbReference type="InterPro" id="IPR005230">
    <property type="entry name" value="TraB_bac"/>
</dbReference>
<keyword evidence="2" id="KW-0472">Membrane</keyword>
<dbReference type="NCBIfam" id="TIGR00261">
    <property type="entry name" value="traB"/>
    <property type="match status" value="1"/>
</dbReference>
<sequence length="411" mass="44727">MDQATQSSPQEAAAIPTEGPTRTIQLGEARITLLGTAHVSKASAQEVTDQVQSGHYDAVAVELCPSRYRTLTQPDAWGEMDLFRVIREGRAGMLASHLALTAYQQRLADQLGVSPGAEMRSAIKAAEGADLPLWCVDREVGITLKRLLWGVPWIQRMTLIGGLMTSFLSRDKVTEEEIERLKEGDWLESTFGEFAEHSPVLYDHLVRERDRYMVARLRQEIGEAGPRHVLVVIGAGHLNGMAQRLEGPAEHDPAAEIAELDRLPPRKRWLRAIPWAVVAAVVAGFIIGFQRSPELGLRLVSEWVVINGGLSALGAALGGAHILTILGAFLAAPITSLNPTVGAGMVVAAIETGLRRPRVADFTSLRTEVTRLRGWWHNRVARILLVFVLSTLGSAAGTYLAGFRILGQLVG</sequence>
<keyword evidence="2" id="KW-0812">Transmembrane</keyword>
<dbReference type="Proteomes" id="UP001575181">
    <property type="component" value="Unassembled WGS sequence"/>
</dbReference>
<keyword evidence="2" id="KW-1133">Transmembrane helix</keyword>
<feature type="compositionally biased region" description="Polar residues" evidence="1">
    <location>
        <begin position="1"/>
        <end position="10"/>
    </location>
</feature>
<dbReference type="PANTHER" id="PTHR21530">
    <property type="entry name" value="PHEROMONE SHUTDOWN PROTEIN"/>
    <property type="match status" value="1"/>
</dbReference>
<dbReference type="EMBL" id="JBGUAW010000003">
    <property type="protein sequence ID" value="MFA9460364.1"/>
    <property type="molecule type" value="Genomic_DNA"/>
</dbReference>
<name>A0ABV4TSR2_9GAMM</name>
<dbReference type="InterPro" id="IPR002816">
    <property type="entry name" value="TraB/PrgY/GumN_fam"/>
</dbReference>
<accession>A0ABV4TSR2</accession>
<evidence type="ECO:0000256" key="2">
    <source>
        <dbReference type="SAM" id="Phobius"/>
    </source>
</evidence>
<evidence type="ECO:0000313" key="3">
    <source>
        <dbReference type="EMBL" id="MFA9460364.1"/>
    </source>
</evidence>
<reference evidence="3 4" key="1">
    <citation type="submission" date="2024-08" db="EMBL/GenBank/DDBJ databases">
        <title>Whole-genome sequencing of halo(alkali)philic microorganisms from hypersaline lakes.</title>
        <authorList>
            <person name="Sorokin D.Y."/>
            <person name="Merkel A.Y."/>
            <person name="Messina E."/>
            <person name="Yakimov M."/>
        </authorList>
    </citation>
    <scope>NUCLEOTIDE SEQUENCE [LARGE SCALE GENOMIC DNA]</scope>
    <source>
        <strain evidence="3 4">Cl-TMA</strain>
    </source>
</reference>